<dbReference type="Pfam" id="PF13359">
    <property type="entry name" value="DDE_Tnp_4"/>
    <property type="match status" value="1"/>
</dbReference>
<evidence type="ECO:0000313" key="6">
    <source>
        <dbReference type="Proteomes" id="UP000076858"/>
    </source>
</evidence>
<dbReference type="PANTHER" id="PTHR46601:SF1">
    <property type="entry name" value="ADF-H DOMAIN-CONTAINING PROTEIN"/>
    <property type="match status" value="1"/>
</dbReference>
<comment type="cofactor">
    <cofactor evidence="1">
        <name>a divalent metal cation</name>
        <dbReference type="ChEBI" id="CHEBI:60240"/>
    </cofactor>
</comment>
<evidence type="ECO:0000256" key="2">
    <source>
        <dbReference type="ARBA" id="ARBA00022723"/>
    </source>
</evidence>
<reference evidence="5 6" key="1">
    <citation type="submission" date="2016-03" db="EMBL/GenBank/DDBJ databases">
        <title>EvidentialGene: Evidence-directed Construction of Genes on Genomes.</title>
        <authorList>
            <person name="Gilbert D.G."/>
            <person name="Choi J.-H."/>
            <person name="Mockaitis K."/>
            <person name="Colbourne J."/>
            <person name="Pfrender M."/>
        </authorList>
    </citation>
    <scope>NUCLEOTIDE SEQUENCE [LARGE SCALE GENOMIC DNA]</scope>
    <source>
        <strain evidence="5 6">Xinb3</strain>
        <tissue evidence="5">Complete organism</tissue>
    </source>
</reference>
<keyword evidence="6" id="KW-1185">Reference proteome</keyword>
<feature type="compositionally biased region" description="Acidic residues" evidence="3">
    <location>
        <begin position="35"/>
        <end position="47"/>
    </location>
</feature>
<dbReference type="STRING" id="35525.A0A164N4U5"/>
<proteinExistence type="predicted"/>
<feature type="domain" description="DDE Tnp4" evidence="4">
    <location>
        <begin position="161"/>
        <end position="228"/>
    </location>
</feature>
<name>A0A164N4U5_9CRUS</name>
<feature type="region of interest" description="Disordered" evidence="3">
    <location>
        <begin position="26"/>
        <end position="52"/>
    </location>
</feature>
<dbReference type="PANTHER" id="PTHR46601">
    <property type="entry name" value="ULP_PROTEASE DOMAIN-CONTAINING PROTEIN"/>
    <property type="match status" value="1"/>
</dbReference>
<sequence>MDQNVLFLDELEGELENIDGFLESEFSVSSSSAESDADGLESEDNEEPLPKRQRMASLRPFYEQRVDIFTIFDPERVRRTFCFNQASILYITGLIEQTTCGTFQSVCGNVHKMSQSSVCRAVFAVSMALCKISRQHINFPANLTQRGFKNMARIPGIIGTIDGSHCAITCTDDDNEQVDVNRKGYHSISVQAICDSNGRFMSIFAAKPGSVHDSTIFKESAIGKSLKRGGFGEVFKSSTKTYKMSEEMCSVARLLNLSDCKTGKRRVLKCFTKTKDISELSEFERDLLLLRRGLCSEVVSTVCPYHQNFFLINNASYYHGVNKDICYNPFDLHDKNRKGTKRISLELARTTVCDPKLKPGNYICIDCKKYTTTANKAKFFENDLREKSQSDGELDDVAMPTVESNDEFVDSQEIRNSTFQQLDQVAAFLEKSPLISATKRLSSEQRNVVASKQFKKIVPALAEKVALAYKVSTEDFNDIKQLSEDYEDLITEIKSCFIESKSFIERKQLLTLLPKSWNRSKIMKEMSCSEFLAKEAIRLRNDGKILPKLKSKNSGKKLSEVDVSTIINFYEENSKTSLGMKDVIMINKEGERIPRSKMLIMDSIKELFFRLKEEYPTLKIGLSKFYLLRPRWCISSDATNTLNVCVCLHHQNPKLMLAALDPSIKYREMLAMLVCSLDNESCMYYQNFPSHRCTDCPDPSVLSEFLRSKLQEEEITYSEWVSEEGQTLMKKVIDQADVFVEKFTLKLQQLCRHHYISDKQGKFFKQLKENLKEEECLILLDFAENYSLMIQDEVQSHHWSCQQATLQNVVVYYFAGGSLSHKSFCFISDYLTHDAQSVHAFIQDLVPKLKNLSPMIRTLLFFSDGGPAHYKNRYNFANLSFFNVDFGGLTAKCFFSASGHGKNSADGIGGTVKKLARLEAKRRGVTNHMLTPMDLFNWAKTAIPNIEFIFVSAAKIEEWS</sequence>
<evidence type="ECO:0000259" key="4">
    <source>
        <dbReference type="Pfam" id="PF13359"/>
    </source>
</evidence>
<dbReference type="OrthoDB" id="7700504at2759"/>
<gene>
    <name evidence="5" type="ORF">APZ42_031111</name>
</gene>
<accession>A0A164N4U5</accession>
<keyword evidence="2" id="KW-0479">Metal-binding</keyword>
<evidence type="ECO:0000256" key="3">
    <source>
        <dbReference type="SAM" id="MobiDB-lite"/>
    </source>
</evidence>
<evidence type="ECO:0000256" key="1">
    <source>
        <dbReference type="ARBA" id="ARBA00001968"/>
    </source>
</evidence>
<comment type="caution">
    <text evidence="5">The sequence shown here is derived from an EMBL/GenBank/DDBJ whole genome shotgun (WGS) entry which is preliminary data.</text>
</comment>
<dbReference type="Proteomes" id="UP000076858">
    <property type="component" value="Unassembled WGS sequence"/>
</dbReference>
<dbReference type="InterPro" id="IPR027806">
    <property type="entry name" value="HARBI1_dom"/>
</dbReference>
<protein>
    <recommendedName>
        <fullName evidence="4">DDE Tnp4 domain-containing protein</fullName>
    </recommendedName>
</protein>
<dbReference type="GO" id="GO:0046872">
    <property type="term" value="F:metal ion binding"/>
    <property type="evidence" value="ECO:0007669"/>
    <property type="project" value="UniProtKB-KW"/>
</dbReference>
<organism evidence="5 6">
    <name type="scientific">Daphnia magna</name>
    <dbReference type="NCBI Taxonomy" id="35525"/>
    <lineage>
        <taxon>Eukaryota</taxon>
        <taxon>Metazoa</taxon>
        <taxon>Ecdysozoa</taxon>
        <taxon>Arthropoda</taxon>
        <taxon>Crustacea</taxon>
        <taxon>Branchiopoda</taxon>
        <taxon>Diplostraca</taxon>
        <taxon>Cladocera</taxon>
        <taxon>Anomopoda</taxon>
        <taxon>Daphniidae</taxon>
        <taxon>Daphnia</taxon>
    </lineage>
</organism>
<evidence type="ECO:0000313" key="5">
    <source>
        <dbReference type="EMBL" id="KZS05644.1"/>
    </source>
</evidence>
<dbReference type="EMBL" id="LRGB01002886">
    <property type="protein sequence ID" value="KZS05644.1"/>
    <property type="molecule type" value="Genomic_DNA"/>
</dbReference>
<dbReference type="AlphaFoldDB" id="A0A164N4U5"/>